<evidence type="ECO:0000313" key="2">
    <source>
        <dbReference type="Proteomes" id="UP001333110"/>
    </source>
</evidence>
<dbReference type="Proteomes" id="UP001333110">
    <property type="component" value="Unassembled WGS sequence"/>
</dbReference>
<evidence type="ECO:0000313" key="1">
    <source>
        <dbReference type="EMBL" id="KAK4828260.1"/>
    </source>
</evidence>
<organism evidence="1 2">
    <name type="scientific">Mycteria americana</name>
    <name type="common">Wood stork</name>
    <dbReference type="NCBI Taxonomy" id="33587"/>
    <lineage>
        <taxon>Eukaryota</taxon>
        <taxon>Metazoa</taxon>
        <taxon>Chordata</taxon>
        <taxon>Craniata</taxon>
        <taxon>Vertebrata</taxon>
        <taxon>Euteleostomi</taxon>
        <taxon>Archelosauria</taxon>
        <taxon>Archosauria</taxon>
        <taxon>Dinosauria</taxon>
        <taxon>Saurischia</taxon>
        <taxon>Theropoda</taxon>
        <taxon>Coelurosauria</taxon>
        <taxon>Aves</taxon>
        <taxon>Neognathae</taxon>
        <taxon>Neoaves</taxon>
        <taxon>Aequornithes</taxon>
        <taxon>Ciconiiformes</taxon>
        <taxon>Ciconiidae</taxon>
        <taxon>Mycteria</taxon>
    </lineage>
</organism>
<sequence>MNYLMGTELTGWSHPKTCSQRLNVSKWRSVTSGVPQGSVLGQVLFNIFISDIDSGIECTLSKFADDTKLSGAVVTHLSEGMPSRGTFTGLRSGPVNLMNFNKAKCKVLHLGWGNPQYQYRLRDEWIESSPAEEDLGILVNQKLDMSRQSMLAAQKANGMLGCIKRSVASRLREVILPLYFALHKTDMDLLEPVQRRAMEMIRGMEHLSYEERLRELGLLSLEKARFWGDLIAAFQYMKGLIRKMERDFLLGPVVTGHGGGENWNTYELRTHHTYEGGENWNRLPRKVVDVPSLEMFKVSVADNAKLDGEMHTSDGRAILQRDLDRLEEWASKNCMKFNNDKFKVLHDITKEPSTGLGLCGWGAALLTWVFCWITS</sequence>
<gene>
    <name evidence="1" type="ORF">QYF61_024867</name>
</gene>
<dbReference type="EMBL" id="JAUNZN010000002">
    <property type="protein sequence ID" value="KAK4828260.1"/>
    <property type="molecule type" value="Genomic_DNA"/>
</dbReference>
<comment type="caution">
    <text evidence="1">The sequence shown here is derived from an EMBL/GenBank/DDBJ whole genome shotgun (WGS) entry which is preliminary data.</text>
</comment>
<evidence type="ECO:0008006" key="3">
    <source>
        <dbReference type="Google" id="ProtNLM"/>
    </source>
</evidence>
<accession>A0AAN7S4I2</accession>
<dbReference type="PANTHER" id="PTHR33332">
    <property type="entry name" value="REVERSE TRANSCRIPTASE DOMAIN-CONTAINING PROTEIN"/>
    <property type="match status" value="1"/>
</dbReference>
<name>A0AAN7S4I2_MYCAM</name>
<keyword evidence="2" id="KW-1185">Reference proteome</keyword>
<proteinExistence type="predicted"/>
<reference evidence="1 2" key="1">
    <citation type="journal article" date="2023" name="J. Hered.">
        <title>Chromosome-level genome of the wood stork (Mycteria americana) provides insight into avian chromosome evolution.</title>
        <authorList>
            <person name="Flamio R. Jr."/>
            <person name="Ramstad K.M."/>
        </authorList>
    </citation>
    <scope>NUCLEOTIDE SEQUENCE [LARGE SCALE GENOMIC DNA]</scope>
    <source>
        <strain evidence="1">JAX WOST 10</strain>
    </source>
</reference>
<protein>
    <recommendedName>
        <fullName evidence="3">Rna-directed dna polymerase from mobile element jockey-like</fullName>
    </recommendedName>
</protein>
<dbReference type="AlphaFoldDB" id="A0AAN7S4I2"/>